<comment type="similarity">
    <text evidence="1 10">Belongs to the class-II aminoacyl-tRNA synthetase family.</text>
</comment>
<dbReference type="InterPro" id="IPR006195">
    <property type="entry name" value="aa-tRNA-synth_II"/>
</dbReference>
<dbReference type="Gene3D" id="3.40.50.800">
    <property type="entry name" value="Anticodon-binding domain"/>
    <property type="match status" value="1"/>
</dbReference>
<keyword evidence="4 10" id="KW-0436">Ligase</keyword>
<sequence length="435" mass="49297">MADLLPVNPYRGTRDFLPEEMAVRQAVFSKFYKVIETYGFQRYDGPLLEPAEIYEAKSGREIADQQLYTLTDRSGRRLALRPEMTPSVARIVARFAGQLDFPLRWYSHVNCFRYERPQRGRVREHWQINCDIFGSESEVCEIEIFDLVHDLMAAVGATREQYVLRVNCRVIAESAMRHIVGVPEESLPQVFQVVDRWEKVTEEERVADLAEAGLDDKRIERLNEVLTGDGGFVDELPADELADSNIAKLLKRDERNLFKFDPLIIRAFEYYTSTVFEVFDTDPVNRRSLFGGGRYRDLAGLFTTQKIPGIGFGMGDVTVLDFLETHGLLPTPRIGSDVAVIPVKAQLNEAARTVTRSLRAAGIKTILPLVERSLSAEMKRAGRNGCRAAVIIGENEWHRRAVTVRDMRTGEQSEVPSDQVVDRVTQILQAEPGTD</sequence>
<organism evidence="13 16">
    <name type="scientific">Carbonactinospora thermoautotrophica</name>
    <dbReference type="NCBI Taxonomy" id="1469144"/>
    <lineage>
        <taxon>Bacteria</taxon>
        <taxon>Bacillati</taxon>
        <taxon>Actinomycetota</taxon>
        <taxon>Actinomycetes</taxon>
        <taxon>Kitasatosporales</taxon>
        <taxon>Carbonactinosporaceae</taxon>
        <taxon>Carbonactinospora</taxon>
    </lineage>
</organism>
<evidence type="ECO:0000256" key="6">
    <source>
        <dbReference type="ARBA" id="ARBA00022840"/>
    </source>
</evidence>
<evidence type="ECO:0000256" key="10">
    <source>
        <dbReference type="HAMAP-Rule" id="MF_00127"/>
    </source>
</evidence>
<dbReference type="Pfam" id="PF13393">
    <property type="entry name" value="tRNA-synt_His"/>
    <property type="match status" value="1"/>
</dbReference>
<feature type="domain" description="Aminoacyl-transfer RNA synthetases class-II family profile" evidence="12">
    <location>
        <begin position="11"/>
        <end position="330"/>
    </location>
</feature>
<dbReference type="GO" id="GO:0006427">
    <property type="term" value="P:histidyl-tRNA aminoacylation"/>
    <property type="evidence" value="ECO:0007669"/>
    <property type="project" value="UniProtKB-UniRule"/>
</dbReference>
<keyword evidence="8 10" id="KW-0030">Aminoacyl-tRNA synthetase</keyword>
<keyword evidence="3 10" id="KW-0963">Cytoplasm</keyword>
<dbReference type="HAMAP" id="MF_00127">
    <property type="entry name" value="His_tRNA_synth"/>
    <property type="match status" value="1"/>
</dbReference>
<evidence type="ECO:0000256" key="1">
    <source>
        <dbReference type="ARBA" id="ARBA00008226"/>
    </source>
</evidence>
<evidence type="ECO:0000256" key="8">
    <source>
        <dbReference type="ARBA" id="ARBA00023146"/>
    </source>
</evidence>
<name>A0A132MWM6_9ACTN</name>
<dbReference type="InterPro" id="IPR004516">
    <property type="entry name" value="HisRS/HisZ"/>
</dbReference>
<evidence type="ECO:0000256" key="9">
    <source>
        <dbReference type="ARBA" id="ARBA00047639"/>
    </source>
</evidence>
<comment type="catalytic activity">
    <reaction evidence="9 10">
        <text>tRNA(His) + L-histidine + ATP = L-histidyl-tRNA(His) + AMP + diphosphate + H(+)</text>
        <dbReference type="Rhea" id="RHEA:17313"/>
        <dbReference type="Rhea" id="RHEA-COMP:9665"/>
        <dbReference type="Rhea" id="RHEA-COMP:9689"/>
        <dbReference type="ChEBI" id="CHEBI:15378"/>
        <dbReference type="ChEBI" id="CHEBI:30616"/>
        <dbReference type="ChEBI" id="CHEBI:33019"/>
        <dbReference type="ChEBI" id="CHEBI:57595"/>
        <dbReference type="ChEBI" id="CHEBI:78442"/>
        <dbReference type="ChEBI" id="CHEBI:78527"/>
        <dbReference type="ChEBI" id="CHEBI:456215"/>
        <dbReference type="EC" id="6.1.1.21"/>
    </reaction>
</comment>
<dbReference type="Proteomes" id="UP000070188">
    <property type="component" value="Unassembled WGS sequence"/>
</dbReference>
<reference evidence="14 18" key="2">
    <citation type="submission" date="2015-02" db="EMBL/GenBank/DDBJ databases">
        <title>Physiological reanalysis, assessment of diazotrophy, and genome sequences of multiple isolates of Streptomyces thermoautotrophicus.</title>
        <authorList>
            <person name="MacKellar D.C."/>
            <person name="Lieber L."/>
            <person name="Norman J."/>
            <person name="Bolger A."/>
            <person name="Tobin C."/>
            <person name="Murray J.W."/>
            <person name="Prell J."/>
        </authorList>
    </citation>
    <scope>NUCLEOTIDE SEQUENCE [LARGE SCALE GENOMIC DNA]</scope>
    <source>
        <strain evidence="14 18">UBT1</strain>
    </source>
</reference>
<dbReference type="Pfam" id="PF03129">
    <property type="entry name" value="HGTP_anticodon"/>
    <property type="match status" value="1"/>
</dbReference>
<reference evidence="13" key="4">
    <citation type="submission" date="2015-04" db="EMBL/GenBank/DDBJ databases">
        <title>Physiological reanalysis, assessment of diazotrophy, and genome sequences of multiple isolates of Streptomyces thermoautotrophicus.</title>
        <authorList>
            <person name="MacKellar D.C."/>
            <person name="Lieber L."/>
            <person name="Norman J."/>
            <person name="Bolger A."/>
            <person name="Tobin C."/>
            <person name="Murray J.W."/>
            <person name="Woodward J."/>
            <person name="Friesen M."/>
            <person name="Prell J."/>
        </authorList>
    </citation>
    <scope>NUCLEOTIDE SEQUENCE [LARGE SCALE GENOMIC DNA]</scope>
    <source>
        <strain evidence="13">H1</strain>
    </source>
</reference>
<dbReference type="Proteomes" id="UP000070659">
    <property type="component" value="Unassembled WGS sequence"/>
</dbReference>
<protein>
    <recommendedName>
        <fullName evidence="10">Histidine--tRNA ligase</fullName>
        <ecNumber evidence="10">6.1.1.21</ecNumber>
    </recommendedName>
    <alternativeName>
        <fullName evidence="10">Histidyl-tRNA synthetase</fullName>
        <shortName evidence="10">HisRS</shortName>
    </alternativeName>
</protein>
<dbReference type="EMBL" id="LAXD01000001">
    <property type="protein sequence ID" value="KWX02269.1"/>
    <property type="molecule type" value="Genomic_DNA"/>
</dbReference>
<evidence type="ECO:0000313" key="17">
    <source>
        <dbReference type="Proteomes" id="UP000070598"/>
    </source>
</evidence>
<dbReference type="EMBL" id="JYIJ01000017">
    <property type="protein sequence ID" value="KWX03441.1"/>
    <property type="molecule type" value="Genomic_DNA"/>
</dbReference>
<dbReference type="PATRIC" id="fig|1469144.10.peg.3561"/>
<dbReference type="InterPro" id="IPR045864">
    <property type="entry name" value="aa-tRNA-synth_II/BPL/LPL"/>
</dbReference>
<accession>A0A132MWM6</accession>
<dbReference type="InterPro" id="IPR041715">
    <property type="entry name" value="HisRS-like_core"/>
</dbReference>
<evidence type="ECO:0000259" key="12">
    <source>
        <dbReference type="PROSITE" id="PS50862"/>
    </source>
</evidence>
<dbReference type="PIRSF" id="PIRSF001549">
    <property type="entry name" value="His-tRNA_synth"/>
    <property type="match status" value="1"/>
</dbReference>
<dbReference type="AlphaFoldDB" id="A0A132MWM6"/>
<evidence type="ECO:0000313" key="13">
    <source>
        <dbReference type="EMBL" id="KWX02269.1"/>
    </source>
</evidence>
<dbReference type="SUPFAM" id="SSF55681">
    <property type="entry name" value="Class II aaRS and biotin synthetases"/>
    <property type="match status" value="1"/>
</dbReference>
<dbReference type="SUPFAM" id="SSF52954">
    <property type="entry name" value="Class II aaRS ABD-related"/>
    <property type="match status" value="1"/>
</dbReference>
<keyword evidence="6 10" id="KW-0067">ATP-binding</keyword>
<feature type="binding site" evidence="11">
    <location>
        <position position="113"/>
    </location>
    <ligand>
        <name>L-histidine</name>
        <dbReference type="ChEBI" id="CHEBI:57595"/>
    </ligand>
</feature>
<dbReference type="RefSeq" id="WP_066889183.1">
    <property type="nucleotide sequence ID" value="NZ_JYIK01001097.1"/>
</dbReference>
<reference evidence="17" key="1">
    <citation type="submission" date="2015-02" db="EMBL/GenBank/DDBJ databases">
        <title>Physiological reanalysis, assessment of diazotrophy, and genome sequences of multiple isolates of Streptomyces thermoautotrophicus.</title>
        <authorList>
            <person name="MacKellar D.C."/>
            <person name="Lieber L."/>
            <person name="Norman J."/>
            <person name="Bolger A."/>
            <person name="Tobin C."/>
            <person name="Murray J.W."/>
            <person name="Friesen M."/>
            <person name="Prell J."/>
        </authorList>
    </citation>
    <scope>NUCLEOTIDE SEQUENCE [LARGE SCALE GENOMIC DNA]</scope>
    <source>
        <strain evidence="17">UBT1</strain>
    </source>
</reference>
<dbReference type="STRING" id="1469144.LI90_3312"/>
<dbReference type="InterPro" id="IPR015807">
    <property type="entry name" value="His-tRNA-ligase"/>
</dbReference>
<dbReference type="Proteomes" id="UP000070598">
    <property type="component" value="Unassembled WGS sequence"/>
</dbReference>
<feature type="binding site" evidence="11">
    <location>
        <position position="131"/>
    </location>
    <ligand>
        <name>L-histidine</name>
        <dbReference type="ChEBI" id="CHEBI:57595"/>
    </ligand>
</feature>
<dbReference type="CDD" id="cd00773">
    <property type="entry name" value="HisRS-like_core"/>
    <property type="match status" value="1"/>
</dbReference>
<evidence type="ECO:0000256" key="5">
    <source>
        <dbReference type="ARBA" id="ARBA00022741"/>
    </source>
</evidence>
<evidence type="ECO:0000256" key="7">
    <source>
        <dbReference type="ARBA" id="ARBA00022917"/>
    </source>
</evidence>
<dbReference type="GO" id="GO:0005737">
    <property type="term" value="C:cytoplasm"/>
    <property type="evidence" value="ECO:0007669"/>
    <property type="project" value="UniProtKB-SubCell"/>
</dbReference>
<feature type="binding site" evidence="11">
    <location>
        <position position="266"/>
    </location>
    <ligand>
        <name>L-histidine</name>
        <dbReference type="ChEBI" id="CHEBI:57595"/>
    </ligand>
</feature>
<gene>
    <name evidence="10" type="primary">hisS</name>
    <name evidence="13" type="ORF">LI90_3312</name>
    <name evidence="14" type="ORF">TH66_11050</name>
    <name evidence="15" type="ORF">TR74_21655</name>
</gene>
<dbReference type="CDD" id="cd00859">
    <property type="entry name" value="HisRS_anticodon"/>
    <property type="match status" value="1"/>
</dbReference>
<keyword evidence="7 10" id="KW-0648">Protein biosynthesis</keyword>
<dbReference type="PANTHER" id="PTHR43707">
    <property type="entry name" value="HISTIDYL-TRNA SYNTHETASE"/>
    <property type="match status" value="1"/>
</dbReference>
<evidence type="ECO:0000256" key="4">
    <source>
        <dbReference type="ARBA" id="ARBA00022598"/>
    </source>
</evidence>
<comment type="caution">
    <text evidence="13">The sequence shown here is derived from an EMBL/GenBank/DDBJ whole genome shotgun (WGS) entry which is preliminary data.</text>
</comment>
<evidence type="ECO:0000313" key="14">
    <source>
        <dbReference type="EMBL" id="KWX03441.1"/>
    </source>
</evidence>
<proteinExistence type="inferred from homology"/>
<dbReference type="NCBIfam" id="TIGR00442">
    <property type="entry name" value="hisS"/>
    <property type="match status" value="1"/>
</dbReference>
<dbReference type="EC" id="6.1.1.21" evidence="10"/>
<dbReference type="InterPro" id="IPR036621">
    <property type="entry name" value="Anticodon-bd_dom_sf"/>
</dbReference>
<feature type="binding site" evidence="11">
    <location>
        <position position="127"/>
    </location>
    <ligand>
        <name>L-histidine</name>
        <dbReference type="ChEBI" id="CHEBI:57595"/>
    </ligand>
</feature>
<dbReference type="PROSITE" id="PS50862">
    <property type="entry name" value="AA_TRNA_LIGASE_II"/>
    <property type="match status" value="1"/>
</dbReference>
<evidence type="ECO:0000313" key="18">
    <source>
        <dbReference type="Proteomes" id="UP000070659"/>
    </source>
</evidence>
<evidence type="ECO:0000256" key="2">
    <source>
        <dbReference type="ARBA" id="ARBA00011738"/>
    </source>
</evidence>
<dbReference type="InterPro" id="IPR004154">
    <property type="entry name" value="Anticodon-bd"/>
</dbReference>
<evidence type="ECO:0000256" key="3">
    <source>
        <dbReference type="ARBA" id="ARBA00022490"/>
    </source>
</evidence>
<dbReference type="InterPro" id="IPR033656">
    <property type="entry name" value="HisRS_anticodon"/>
</dbReference>
<evidence type="ECO:0000256" key="11">
    <source>
        <dbReference type="PIRSR" id="PIRSR001549-1"/>
    </source>
</evidence>
<keyword evidence="5 10" id="KW-0547">Nucleotide-binding</keyword>
<dbReference type="GO" id="GO:0005524">
    <property type="term" value="F:ATP binding"/>
    <property type="evidence" value="ECO:0007669"/>
    <property type="project" value="UniProtKB-UniRule"/>
</dbReference>
<evidence type="ECO:0000313" key="16">
    <source>
        <dbReference type="Proteomes" id="UP000070188"/>
    </source>
</evidence>
<dbReference type="EMBL" id="JYIK01001097">
    <property type="protein sequence ID" value="KWX06561.1"/>
    <property type="molecule type" value="Genomic_DNA"/>
</dbReference>
<dbReference type="GO" id="GO:0004821">
    <property type="term" value="F:histidine-tRNA ligase activity"/>
    <property type="evidence" value="ECO:0007669"/>
    <property type="project" value="UniProtKB-UniRule"/>
</dbReference>
<reference evidence="16" key="3">
    <citation type="submission" date="2015-04" db="EMBL/GenBank/DDBJ databases">
        <title>Physiological reanalysis, assessment of diazotrophy, and genome sequences of multiple isolates of Streptomyces thermoautotrophicus.</title>
        <authorList>
            <person name="MacKellar D.C."/>
            <person name="Lieber L."/>
            <person name="Norman J."/>
            <person name="Bolger A."/>
            <person name="Tobin C."/>
            <person name="Murray J.W."/>
            <person name="Chang R."/>
            <person name="Ford T."/>
            <person name="Nguyen P.Q."/>
            <person name="Woodward J."/>
            <person name="Permingeat H."/>
            <person name="Joshi N.S."/>
            <person name="Silver P.A."/>
            <person name="Usadel B."/>
            <person name="Rutherford A.W."/>
            <person name="Friesen M."/>
            <person name="Prell J."/>
        </authorList>
    </citation>
    <scope>NUCLEOTIDE SEQUENCE [LARGE SCALE GENOMIC DNA]</scope>
    <source>
        <strain evidence="16">H1</strain>
    </source>
</reference>
<feature type="binding site" evidence="11">
    <location>
        <begin position="270"/>
        <end position="271"/>
    </location>
    <ligand>
        <name>L-histidine</name>
        <dbReference type="ChEBI" id="CHEBI:57595"/>
    </ligand>
</feature>
<dbReference type="PANTHER" id="PTHR43707:SF1">
    <property type="entry name" value="HISTIDINE--TRNA LIGASE, MITOCHONDRIAL-RELATED"/>
    <property type="match status" value="1"/>
</dbReference>
<evidence type="ECO:0000313" key="15">
    <source>
        <dbReference type="EMBL" id="KWX06561.1"/>
    </source>
</evidence>
<keyword evidence="16" id="KW-1185">Reference proteome</keyword>
<feature type="binding site" evidence="11">
    <location>
        <begin position="83"/>
        <end position="85"/>
    </location>
    <ligand>
        <name>L-histidine</name>
        <dbReference type="ChEBI" id="CHEBI:57595"/>
    </ligand>
</feature>
<comment type="subcellular location">
    <subcellularLocation>
        <location evidence="10">Cytoplasm</location>
    </subcellularLocation>
</comment>
<comment type="subunit">
    <text evidence="2 10">Homodimer.</text>
</comment>
<dbReference type="Gene3D" id="3.30.930.10">
    <property type="entry name" value="Bira Bifunctional Protein, Domain 2"/>
    <property type="match status" value="1"/>
</dbReference>
<dbReference type="OrthoDB" id="9800814at2"/>